<keyword evidence="1" id="KW-1017">Isopeptide bond</keyword>
<evidence type="ECO:0000256" key="3">
    <source>
        <dbReference type="ARBA" id="ARBA00022843"/>
    </source>
</evidence>
<reference evidence="7" key="1">
    <citation type="submission" date="2021-02" db="EMBL/GenBank/DDBJ databases">
        <authorList>
            <person name="Nowell W R."/>
        </authorList>
    </citation>
    <scope>NUCLEOTIDE SEQUENCE</scope>
</reference>
<dbReference type="EMBL" id="CAJNOW010000322">
    <property type="protein sequence ID" value="CAF1271324.1"/>
    <property type="molecule type" value="Genomic_DNA"/>
</dbReference>
<proteinExistence type="predicted"/>
<evidence type="ECO:0000313" key="7">
    <source>
        <dbReference type="EMBL" id="CAF1271324.1"/>
    </source>
</evidence>
<keyword evidence="3" id="KW-0832">Ubl conjugation</keyword>
<dbReference type="InterPro" id="IPR021893">
    <property type="entry name" value="ZMYM2-like_C"/>
</dbReference>
<evidence type="ECO:0000256" key="1">
    <source>
        <dbReference type="ARBA" id="ARBA00022499"/>
    </source>
</evidence>
<dbReference type="Pfam" id="PF12012">
    <property type="entry name" value="DUF3504"/>
    <property type="match status" value="1"/>
</dbReference>
<organism evidence="7 8">
    <name type="scientific">Rotaria magnacalcarata</name>
    <dbReference type="NCBI Taxonomy" id="392030"/>
    <lineage>
        <taxon>Eukaryota</taxon>
        <taxon>Metazoa</taxon>
        <taxon>Spiralia</taxon>
        <taxon>Gnathifera</taxon>
        <taxon>Rotifera</taxon>
        <taxon>Eurotatoria</taxon>
        <taxon>Bdelloidea</taxon>
        <taxon>Philodinida</taxon>
        <taxon>Philodinidae</taxon>
        <taxon>Rotaria</taxon>
    </lineage>
</organism>
<protein>
    <submittedName>
        <fullName evidence="7">Uncharacterized protein</fullName>
    </submittedName>
</protein>
<feature type="domain" description="QRICH1-like" evidence="6">
    <location>
        <begin position="390"/>
        <end position="507"/>
    </location>
</feature>
<dbReference type="Pfam" id="PF25561">
    <property type="entry name" value="QRICH1"/>
    <property type="match status" value="1"/>
</dbReference>
<dbReference type="AlphaFoldDB" id="A0A815BLK3"/>
<feature type="domain" description="ZMYM2-like/QRICH1 C-terminal" evidence="5">
    <location>
        <begin position="519"/>
        <end position="597"/>
    </location>
</feature>
<feature type="compositionally biased region" description="Basic residues" evidence="4">
    <location>
        <begin position="28"/>
        <end position="37"/>
    </location>
</feature>
<feature type="compositionally biased region" description="Polar residues" evidence="4">
    <location>
        <begin position="1"/>
        <end position="23"/>
    </location>
</feature>
<name>A0A815BLK3_9BILA</name>
<evidence type="ECO:0000313" key="8">
    <source>
        <dbReference type="Proteomes" id="UP000663834"/>
    </source>
</evidence>
<dbReference type="InterPro" id="IPR057926">
    <property type="entry name" value="QRICH1_dom"/>
</dbReference>
<dbReference type="PANTHER" id="PTHR45736">
    <property type="entry name" value="ZINC FINGER MYM-TYPE PROTEIN"/>
    <property type="match status" value="1"/>
</dbReference>
<dbReference type="OrthoDB" id="10025028at2759"/>
<evidence type="ECO:0000256" key="4">
    <source>
        <dbReference type="SAM" id="MobiDB-lite"/>
    </source>
</evidence>
<evidence type="ECO:0000256" key="2">
    <source>
        <dbReference type="ARBA" id="ARBA00022553"/>
    </source>
</evidence>
<feature type="compositionally biased region" description="Polar residues" evidence="4">
    <location>
        <begin position="62"/>
        <end position="77"/>
    </location>
</feature>
<comment type="caution">
    <text evidence="7">The sequence shown here is derived from an EMBL/GenBank/DDBJ whole genome shotgun (WGS) entry which is preliminary data.</text>
</comment>
<sequence>MSNKQQSISLSFEQQQRLTSSSSFEHHPHQHFSRRRPLSWFQNRSRHHSSDDDNDSDRDSSLPSYSMSGHDNLGSTRRSTRVPKPKQDADFVTFPLLDRDEHGNSIPPTPSSIPLNKGEDDEDDIPYRLMDYPRPPQQSQNVNSNSLLLIAGAELGRKPRTVAEMRAAPIANKKQPRWLDDELYHVKSSVSLIIPQQITNPSTMKNKTTMCKPLVCEREVEAKPTQFTIATQTEMEYMIPNVPLVTLPVPIYLPSPSPSYRLFEPKTIPIPAPIFVPIMIPIPKKVYQNIQDYLQTQRDLLPDDSYEAALVMYAESLVQAQNQPQPTITDHINDSMTMMDLTRDDSYLTRSQAIENLPELDVKAHYIDPVTSNDPEVQKLLRMLPDAGDRLKWTYGVEAFQQWCVQCNKSILNPSEINTPEKDAIVKQYLVKSDLLSYTNGDELQQVMDVFISEVRRPTGEQYLSESIYYLCLGIQFYLNLNNRQIDLFDACYVEFNSTLNNILINYMPRMLTDSNSYVSLIDENLLYDIHQFGGLTPWSLLTTLIYINSKYFNLKTVESHVAISFANFGKYSQWVRLSKNSSQGQQMDYLRFYAHNPRLALTIASIKLFFNTDLKLLANSPTVYEITDSEQVRGAADLFYLFPIAGQSLENSLWFSNEPLLTTVIDQILNRLKLLPDFHNQTKPVDTNLSSTDNNVTPATSTTIS</sequence>
<evidence type="ECO:0000259" key="6">
    <source>
        <dbReference type="Pfam" id="PF25561"/>
    </source>
</evidence>
<accession>A0A815BLK3</accession>
<feature type="region of interest" description="Disordered" evidence="4">
    <location>
        <begin position="685"/>
        <end position="706"/>
    </location>
</feature>
<keyword evidence="2" id="KW-0597">Phosphoprotein</keyword>
<dbReference type="Proteomes" id="UP000663834">
    <property type="component" value="Unassembled WGS sequence"/>
</dbReference>
<evidence type="ECO:0000259" key="5">
    <source>
        <dbReference type="Pfam" id="PF12012"/>
    </source>
</evidence>
<feature type="region of interest" description="Disordered" evidence="4">
    <location>
        <begin position="1"/>
        <end position="119"/>
    </location>
</feature>
<gene>
    <name evidence="7" type="ORF">KQP761_LOCUS3303</name>
</gene>
<dbReference type="PANTHER" id="PTHR45736:SF1">
    <property type="entry name" value="WITHOUT CHILDREN, ISOFORM B"/>
    <property type="match status" value="1"/>
</dbReference>
<dbReference type="InterPro" id="IPR051284">
    <property type="entry name" value="ZnF_MYMT-QRICH1"/>
</dbReference>